<organism evidence="2 3">
    <name type="scientific">Mycteria americana</name>
    <name type="common">Wood stork</name>
    <dbReference type="NCBI Taxonomy" id="33587"/>
    <lineage>
        <taxon>Eukaryota</taxon>
        <taxon>Metazoa</taxon>
        <taxon>Chordata</taxon>
        <taxon>Craniata</taxon>
        <taxon>Vertebrata</taxon>
        <taxon>Euteleostomi</taxon>
        <taxon>Archelosauria</taxon>
        <taxon>Archosauria</taxon>
        <taxon>Dinosauria</taxon>
        <taxon>Saurischia</taxon>
        <taxon>Theropoda</taxon>
        <taxon>Coelurosauria</taxon>
        <taxon>Aves</taxon>
        <taxon>Neognathae</taxon>
        <taxon>Neoaves</taxon>
        <taxon>Aequornithes</taxon>
        <taxon>Ciconiiformes</taxon>
        <taxon>Ciconiidae</taxon>
        <taxon>Mycteria</taxon>
    </lineage>
</organism>
<evidence type="ECO:0000313" key="2">
    <source>
        <dbReference type="EMBL" id="KAK4832280.1"/>
    </source>
</evidence>
<feature type="compositionally biased region" description="Basic and acidic residues" evidence="1">
    <location>
        <begin position="24"/>
        <end position="46"/>
    </location>
</feature>
<dbReference type="Proteomes" id="UP001333110">
    <property type="component" value="Unassembled WGS sequence"/>
</dbReference>
<evidence type="ECO:0000313" key="3">
    <source>
        <dbReference type="Proteomes" id="UP001333110"/>
    </source>
</evidence>
<accession>A0AAN7S9L2</accession>
<sequence>MAETKCYELTTTPMSHPPALLRGGKRDGSDVEPGKKRAVRSEEKSVRNNPVDTKVREEGEEVRQAPEQIPVQPVDRTTLEPISTLQPMEDLMLQQVDLQKEDASLQVSGRKECLEPLSESRADGLLACSKCAVFNELCCRVKELWEEVIRLHSISKVSLYFSKAFDTVCHNILIEKLTNGVPQSSVLVLILCNYFISDMNAVTNVADDTVLEGVTDKPDGCATIQTDLNRLENLPGRYLKKSLSKGNAKSCTSEGITTHTNTCLGPAIWNIALQKRTWGVNSILGYIRKSIVSRSREVILPLFSAIVQERYAATRVSLLGAAKIIKELEHLSCEGEKVRAGTFQPGEQRLGSILPMCINA</sequence>
<feature type="compositionally biased region" description="Basic and acidic residues" evidence="1">
    <location>
        <begin position="53"/>
        <end position="64"/>
    </location>
</feature>
<dbReference type="AlphaFoldDB" id="A0AAN7S9L2"/>
<evidence type="ECO:0008006" key="4">
    <source>
        <dbReference type="Google" id="ProtNLM"/>
    </source>
</evidence>
<name>A0AAN7S9L2_MYCAM</name>
<keyword evidence="3" id="KW-1185">Reference proteome</keyword>
<proteinExistence type="predicted"/>
<protein>
    <recommendedName>
        <fullName evidence="4">Reverse transcriptase domain-containing protein</fullName>
    </recommendedName>
</protein>
<evidence type="ECO:0000256" key="1">
    <source>
        <dbReference type="SAM" id="MobiDB-lite"/>
    </source>
</evidence>
<dbReference type="EMBL" id="JAUNZN010000001">
    <property type="protein sequence ID" value="KAK4832280.1"/>
    <property type="molecule type" value="Genomic_DNA"/>
</dbReference>
<reference evidence="2 3" key="1">
    <citation type="journal article" date="2023" name="J. Hered.">
        <title>Chromosome-level genome of the wood stork (Mycteria americana) provides insight into avian chromosome evolution.</title>
        <authorList>
            <person name="Flamio R. Jr."/>
            <person name="Ramstad K.M."/>
        </authorList>
    </citation>
    <scope>NUCLEOTIDE SEQUENCE [LARGE SCALE GENOMIC DNA]</scope>
    <source>
        <strain evidence="2">JAX WOST 10</strain>
    </source>
</reference>
<gene>
    <name evidence="2" type="ORF">QYF61_021679</name>
</gene>
<feature type="region of interest" description="Disordered" evidence="1">
    <location>
        <begin position="1"/>
        <end position="66"/>
    </location>
</feature>
<comment type="caution">
    <text evidence="2">The sequence shown here is derived from an EMBL/GenBank/DDBJ whole genome shotgun (WGS) entry which is preliminary data.</text>
</comment>